<keyword evidence="3" id="KW-1185">Reference proteome</keyword>
<reference evidence="2" key="2">
    <citation type="submission" date="2023-04" db="EMBL/GenBank/DDBJ databases">
        <authorList>
            <person name="Bu L."/>
            <person name="Lu L."/>
            <person name="Laidemitt M.R."/>
            <person name="Zhang S.M."/>
            <person name="Mutuku M."/>
            <person name="Mkoji G."/>
            <person name="Steinauer M."/>
            <person name="Loker E.S."/>
        </authorList>
    </citation>
    <scope>NUCLEOTIDE SEQUENCE</scope>
    <source>
        <strain evidence="2">KasaAsao</strain>
        <tissue evidence="2">Whole Snail</tissue>
    </source>
</reference>
<feature type="compositionally biased region" description="Basic and acidic residues" evidence="1">
    <location>
        <begin position="22"/>
        <end position="36"/>
    </location>
</feature>
<protein>
    <submittedName>
        <fullName evidence="2">Uncharacterized protein</fullName>
    </submittedName>
</protein>
<feature type="non-terminal residue" evidence="2">
    <location>
        <position position="121"/>
    </location>
</feature>
<evidence type="ECO:0000313" key="3">
    <source>
        <dbReference type="Proteomes" id="UP001233172"/>
    </source>
</evidence>
<comment type="caution">
    <text evidence="2">The sequence shown here is derived from an EMBL/GenBank/DDBJ whole genome shotgun (WGS) entry which is preliminary data.</text>
</comment>
<name>A0AAD8BQV4_BIOPF</name>
<reference evidence="2" key="1">
    <citation type="journal article" date="2023" name="PLoS Negl. Trop. Dis.">
        <title>A genome sequence for Biomphalaria pfeifferi, the major vector snail for the human-infecting parasite Schistosoma mansoni.</title>
        <authorList>
            <person name="Bu L."/>
            <person name="Lu L."/>
            <person name="Laidemitt M.R."/>
            <person name="Zhang S.M."/>
            <person name="Mutuku M."/>
            <person name="Mkoji G."/>
            <person name="Steinauer M."/>
            <person name="Loker E.S."/>
        </authorList>
    </citation>
    <scope>NUCLEOTIDE SEQUENCE</scope>
    <source>
        <strain evidence="2">KasaAsao</strain>
    </source>
</reference>
<gene>
    <name evidence="2" type="ORF">Bpfe_012014</name>
</gene>
<proteinExistence type="predicted"/>
<organism evidence="2 3">
    <name type="scientific">Biomphalaria pfeifferi</name>
    <name type="common">Bloodfluke planorb</name>
    <name type="synonym">Freshwater snail</name>
    <dbReference type="NCBI Taxonomy" id="112525"/>
    <lineage>
        <taxon>Eukaryota</taxon>
        <taxon>Metazoa</taxon>
        <taxon>Spiralia</taxon>
        <taxon>Lophotrochozoa</taxon>
        <taxon>Mollusca</taxon>
        <taxon>Gastropoda</taxon>
        <taxon>Heterobranchia</taxon>
        <taxon>Euthyneura</taxon>
        <taxon>Panpulmonata</taxon>
        <taxon>Hygrophila</taxon>
        <taxon>Lymnaeoidea</taxon>
        <taxon>Planorbidae</taxon>
        <taxon>Biomphalaria</taxon>
    </lineage>
</organism>
<dbReference type="EMBL" id="JASAOG010000048">
    <property type="protein sequence ID" value="KAK0058372.1"/>
    <property type="molecule type" value="Genomic_DNA"/>
</dbReference>
<feature type="region of interest" description="Disordered" evidence="1">
    <location>
        <begin position="12"/>
        <end position="36"/>
    </location>
</feature>
<dbReference type="AlphaFoldDB" id="A0AAD8BQV4"/>
<accession>A0AAD8BQV4</accession>
<sequence>MEVLGKREMERVNTTWTVGSPGREKDGESQGEGMKRETISWSSVIIIRTLQSLLPELCPHRSVRPRPLLLGHLNLSQQRQILQLMDIDGHCDIGMGAVLSRQQWGWTVSKQDVGPLITVLT</sequence>
<evidence type="ECO:0000256" key="1">
    <source>
        <dbReference type="SAM" id="MobiDB-lite"/>
    </source>
</evidence>
<evidence type="ECO:0000313" key="2">
    <source>
        <dbReference type="EMBL" id="KAK0058372.1"/>
    </source>
</evidence>
<dbReference type="Proteomes" id="UP001233172">
    <property type="component" value="Unassembled WGS sequence"/>
</dbReference>